<dbReference type="GO" id="GO:0051213">
    <property type="term" value="F:dioxygenase activity"/>
    <property type="evidence" value="ECO:0007669"/>
    <property type="project" value="UniProtKB-KW"/>
</dbReference>
<organism evidence="1 2">
    <name type="scientific">Dyadobacter frigoris</name>
    <dbReference type="NCBI Taxonomy" id="2576211"/>
    <lineage>
        <taxon>Bacteria</taxon>
        <taxon>Pseudomonadati</taxon>
        <taxon>Bacteroidota</taxon>
        <taxon>Cytophagia</taxon>
        <taxon>Cytophagales</taxon>
        <taxon>Spirosomataceae</taxon>
        <taxon>Dyadobacter</taxon>
    </lineage>
</organism>
<evidence type="ECO:0000313" key="2">
    <source>
        <dbReference type="Proteomes" id="UP000304900"/>
    </source>
</evidence>
<keyword evidence="1" id="KW-0560">Oxidoreductase</keyword>
<accession>A0A4U6D783</accession>
<dbReference type="Proteomes" id="UP000304900">
    <property type="component" value="Unassembled WGS sequence"/>
</dbReference>
<dbReference type="InterPro" id="IPR014980">
    <property type="entry name" value="DOPA_dioxygen"/>
</dbReference>
<dbReference type="EMBL" id="SZVO01000003">
    <property type="protein sequence ID" value="TKT92616.1"/>
    <property type="molecule type" value="Genomic_DNA"/>
</dbReference>
<comment type="caution">
    <text evidence="1">The sequence shown here is derived from an EMBL/GenBank/DDBJ whole genome shotgun (WGS) entry which is preliminary data.</text>
</comment>
<dbReference type="Gene3D" id="3.30.70.1240">
    <property type="entry name" value="DOPA-like domains"/>
    <property type="match status" value="1"/>
</dbReference>
<name>A0A4U6D783_9BACT</name>
<keyword evidence="1" id="KW-0223">Dioxygenase</keyword>
<dbReference type="OrthoDB" id="9776685at2"/>
<dbReference type="AlphaFoldDB" id="A0A4U6D783"/>
<reference evidence="1 2" key="1">
    <citation type="submission" date="2019-05" db="EMBL/GenBank/DDBJ databases">
        <title>Dyadobacter AR-3-8 sp. nov., isolated from arctic soil.</title>
        <authorList>
            <person name="Chaudhary D.K."/>
        </authorList>
    </citation>
    <scope>NUCLEOTIDE SEQUENCE [LARGE SCALE GENOMIC DNA]</scope>
    <source>
        <strain evidence="1 2">AR-3-8</strain>
    </source>
</reference>
<dbReference type="Pfam" id="PF08883">
    <property type="entry name" value="DOPA_dioxygen"/>
    <property type="match status" value="1"/>
</dbReference>
<keyword evidence="2" id="KW-1185">Reference proteome</keyword>
<dbReference type="PANTHER" id="PTHR36423">
    <property type="entry name" value="AFR070WP"/>
    <property type="match status" value="1"/>
</dbReference>
<gene>
    <name evidence="1" type="ORF">FDK13_07285</name>
</gene>
<evidence type="ECO:0000313" key="1">
    <source>
        <dbReference type="EMBL" id="TKT92616.1"/>
    </source>
</evidence>
<dbReference type="PANTHER" id="PTHR36423:SF2">
    <property type="entry name" value="AFR070WP"/>
    <property type="match status" value="1"/>
</dbReference>
<sequence length="141" mass="16192">MSNDMPRSYDEVDSYHIHIYLQPDQSPAARQLRTWISERFYVELGTWHDGPFGSNTLPSYYVGFRKEVLPSLLPWIILNRRGLNILIHPNTDSPLDDHTTNALWLGTAQDVNTNNLPHSLKAIGLPLKTINPNTYPHLIDF</sequence>
<protein>
    <submittedName>
        <fullName evidence="1">Aromatic ring-cleaving dioxygenase</fullName>
    </submittedName>
</protein>
<dbReference type="SUPFAM" id="SSF143410">
    <property type="entry name" value="DOPA-like"/>
    <property type="match status" value="1"/>
</dbReference>
<proteinExistence type="predicted"/>
<dbReference type="InterPro" id="IPR023389">
    <property type="entry name" value="DOPA-like_sf"/>
</dbReference>